<organism evidence="2 3">
    <name type="scientific">Allomyces macrogynus (strain ATCC 38327)</name>
    <name type="common">Allomyces javanicus var. macrogynus</name>
    <dbReference type="NCBI Taxonomy" id="578462"/>
    <lineage>
        <taxon>Eukaryota</taxon>
        <taxon>Fungi</taxon>
        <taxon>Fungi incertae sedis</taxon>
        <taxon>Blastocladiomycota</taxon>
        <taxon>Blastocladiomycetes</taxon>
        <taxon>Blastocladiales</taxon>
        <taxon>Blastocladiaceae</taxon>
        <taxon>Allomyces</taxon>
    </lineage>
</organism>
<dbReference type="Proteomes" id="UP000054350">
    <property type="component" value="Unassembled WGS sequence"/>
</dbReference>
<dbReference type="EMBL" id="GG745358">
    <property type="protein sequence ID" value="KNE68697.1"/>
    <property type="molecule type" value="Genomic_DNA"/>
</dbReference>
<reference evidence="3" key="2">
    <citation type="submission" date="2009-11" db="EMBL/GenBank/DDBJ databases">
        <title>The Genome Sequence of Allomyces macrogynus strain ATCC 38327.</title>
        <authorList>
            <consortium name="The Broad Institute Genome Sequencing Platform"/>
            <person name="Russ C."/>
            <person name="Cuomo C."/>
            <person name="Shea T."/>
            <person name="Young S.K."/>
            <person name="Zeng Q."/>
            <person name="Koehrsen M."/>
            <person name="Haas B."/>
            <person name="Borodovsky M."/>
            <person name="Guigo R."/>
            <person name="Alvarado L."/>
            <person name="Berlin A."/>
            <person name="Borenstein D."/>
            <person name="Chen Z."/>
            <person name="Engels R."/>
            <person name="Freedman E."/>
            <person name="Gellesch M."/>
            <person name="Goldberg J."/>
            <person name="Griggs A."/>
            <person name="Gujja S."/>
            <person name="Heiman D."/>
            <person name="Hepburn T."/>
            <person name="Howarth C."/>
            <person name="Jen D."/>
            <person name="Larson L."/>
            <person name="Lewis B."/>
            <person name="Mehta T."/>
            <person name="Park D."/>
            <person name="Pearson M."/>
            <person name="Roberts A."/>
            <person name="Saif S."/>
            <person name="Shenoy N."/>
            <person name="Sisk P."/>
            <person name="Stolte C."/>
            <person name="Sykes S."/>
            <person name="Walk T."/>
            <person name="White J."/>
            <person name="Yandava C."/>
            <person name="Burger G."/>
            <person name="Gray M.W."/>
            <person name="Holland P.W.H."/>
            <person name="King N."/>
            <person name="Lang F.B.F."/>
            <person name="Roger A.J."/>
            <person name="Ruiz-Trillo I."/>
            <person name="Lander E."/>
            <person name="Nusbaum C."/>
        </authorList>
    </citation>
    <scope>NUCLEOTIDE SEQUENCE [LARGE SCALE GENOMIC DNA]</scope>
    <source>
        <strain evidence="3">ATCC 38327</strain>
    </source>
</reference>
<feature type="region of interest" description="Disordered" evidence="1">
    <location>
        <begin position="118"/>
        <end position="139"/>
    </location>
</feature>
<protein>
    <submittedName>
        <fullName evidence="2">Uncharacterized protein</fullName>
    </submittedName>
</protein>
<dbReference type="AlphaFoldDB" id="A0A0L0T1T6"/>
<dbReference type="VEuPathDB" id="FungiDB:AMAG_13341"/>
<feature type="compositionally biased region" description="Low complexity" evidence="1">
    <location>
        <begin position="322"/>
        <end position="345"/>
    </location>
</feature>
<dbReference type="OrthoDB" id="5562603at2759"/>
<evidence type="ECO:0000313" key="3">
    <source>
        <dbReference type="Proteomes" id="UP000054350"/>
    </source>
</evidence>
<gene>
    <name evidence="2" type="ORF">AMAG_13341</name>
</gene>
<sequence length="477" mass="48963">MATVLQYNVTILNASSGDGGDQHQVITSNNYPADGKLAEHGVVQQNITVANQASGSGNVQTQDWSQYVGPVPDGWTVQTNFIGQNASSGDGNVQSQVGVATSASGGAETQVNAITQNAASGKNTDQSQSVTTVSGTGTHADTNTIAQNTASGDSIHQTQTVTNVNGAQHSETTTIAQNTATGSNIGQSQVVSTTSTSHAAPAHGSDFAPISVGEVAVPDTSVDHSAPFSPLSLPSDTHIDHLDQSQWLGSGSATQTQTQAGGVQHQSEAVVGTANQGQDASIQSWHNGTIEASSSSSQNQAVVNGSAEQHQGHSDPTVALNQGQGQSASAGGDHSAVNQQQVQQQWDSHGNAQLQTESQRFQDGSAHQQTDQIQYTDFGANSQQQHAEQSWTVTGAGQGHEAVSTSQSQFQSSWEQHVGEGVAAHQVQEQASVLVGTSGCGDWISQIQSQFQDVSISGTGAANGHAATAGLPNVFTA</sequence>
<feature type="compositionally biased region" description="Low complexity" evidence="1">
    <location>
        <begin position="126"/>
        <end position="138"/>
    </location>
</feature>
<name>A0A0L0T1T6_ALLM3</name>
<feature type="region of interest" description="Disordered" evidence="1">
    <location>
        <begin position="289"/>
        <end position="350"/>
    </location>
</feature>
<evidence type="ECO:0000256" key="1">
    <source>
        <dbReference type="SAM" id="MobiDB-lite"/>
    </source>
</evidence>
<reference evidence="2 3" key="1">
    <citation type="submission" date="2009-11" db="EMBL/GenBank/DDBJ databases">
        <title>Annotation of Allomyces macrogynus ATCC 38327.</title>
        <authorList>
            <consortium name="The Broad Institute Genome Sequencing Platform"/>
            <person name="Russ C."/>
            <person name="Cuomo C."/>
            <person name="Burger G."/>
            <person name="Gray M.W."/>
            <person name="Holland P.W.H."/>
            <person name="King N."/>
            <person name="Lang F.B.F."/>
            <person name="Roger A.J."/>
            <person name="Ruiz-Trillo I."/>
            <person name="Young S.K."/>
            <person name="Zeng Q."/>
            <person name="Gargeya S."/>
            <person name="Fitzgerald M."/>
            <person name="Haas B."/>
            <person name="Abouelleil A."/>
            <person name="Alvarado L."/>
            <person name="Arachchi H.M."/>
            <person name="Berlin A."/>
            <person name="Chapman S.B."/>
            <person name="Gearin G."/>
            <person name="Goldberg J."/>
            <person name="Griggs A."/>
            <person name="Gujja S."/>
            <person name="Hansen M."/>
            <person name="Heiman D."/>
            <person name="Howarth C."/>
            <person name="Larimer J."/>
            <person name="Lui A."/>
            <person name="MacDonald P.J.P."/>
            <person name="McCowen C."/>
            <person name="Montmayeur A."/>
            <person name="Murphy C."/>
            <person name="Neiman D."/>
            <person name="Pearson M."/>
            <person name="Priest M."/>
            <person name="Roberts A."/>
            <person name="Saif S."/>
            <person name="Shea T."/>
            <person name="Sisk P."/>
            <person name="Stolte C."/>
            <person name="Sykes S."/>
            <person name="Wortman J."/>
            <person name="Nusbaum C."/>
            <person name="Birren B."/>
        </authorList>
    </citation>
    <scope>NUCLEOTIDE SEQUENCE [LARGE SCALE GENOMIC DNA]</scope>
    <source>
        <strain evidence="2 3">ATCC 38327</strain>
    </source>
</reference>
<evidence type="ECO:0000313" key="2">
    <source>
        <dbReference type="EMBL" id="KNE68697.1"/>
    </source>
</evidence>
<feature type="compositionally biased region" description="Low complexity" evidence="1">
    <location>
        <begin position="292"/>
        <end position="304"/>
    </location>
</feature>
<accession>A0A0L0T1T6</accession>
<keyword evidence="3" id="KW-1185">Reference proteome</keyword>
<proteinExistence type="predicted"/>